<feature type="domain" description="G2 and S phase-expressed protein 1 N-terminal" evidence="6">
    <location>
        <begin position="10"/>
        <end position="150"/>
    </location>
</feature>
<feature type="compositionally biased region" description="Basic and acidic residues" evidence="5">
    <location>
        <begin position="96"/>
        <end position="105"/>
    </location>
</feature>
<feature type="compositionally biased region" description="Polar residues" evidence="5">
    <location>
        <begin position="486"/>
        <end position="500"/>
    </location>
</feature>
<feature type="region of interest" description="Disordered" evidence="5">
    <location>
        <begin position="166"/>
        <end position="316"/>
    </location>
</feature>
<keyword evidence="8" id="KW-1185">Reference proteome</keyword>
<evidence type="ECO:0000313" key="7">
    <source>
        <dbReference type="Ensembl" id="ENSSAUP00010047862.1"/>
    </source>
</evidence>
<dbReference type="InParanoid" id="A0A671X9V9"/>
<keyword evidence="4" id="KW-0206">Cytoskeleton</keyword>
<keyword evidence="2" id="KW-0963">Cytoplasm</keyword>
<name>A0A671X9V9_SPAAU</name>
<reference evidence="7" key="3">
    <citation type="submission" date="2025-09" db="UniProtKB">
        <authorList>
            <consortium name="Ensembl"/>
        </authorList>
    </citation>
    <scope>IDENTIFICATION</scope>
</reference>
<feature type="compositionally biased region" description="Polar residues" evidence="5">
    <location>
        <begin position="406"/>
        <end position="420"/>
    </location>
</feature>
<dbReference type="InterPro" id="IPR032768">
    <property type="entry name" value="GTSE1_N"/>
</dbReference>
<dbReference type="GO" id="GO:0005881">
    <property type="term" value="C:cytoplasmic microtubule"/>
    <property type="evidence" value="ECO:0007669"/>
    <property type="project" value="TreeGrafter"/>
</dbReference>
<dbReference type="AlphaFoldDB" id="A0A671X9V9"/>
<feature type="compositionally biased region" description="Pro residues" evidence="5">
    <location>
        <begin position="644"/>
        <end position="653"/>
    </location>
</feature>
<reference evidence="7" key="2">
    <citation type="submission" date="2025-08" db="UniProtKB">
        <authorList>
            <consortium name="Ensembl"/>
        </authorList>
    </citation>
    <scope>IDENTIFICATION</scope>
</reference>
<dbReference type="OMA" id="MTPKMMP"/>
<keyword evidence="3" id="KW-0597">Phosphoprotein</keyword>
<dbReference type="Ensembl" id="ENSSAUT00010050327.1">
    <property type="protein sequence ID" value="ENSSAUP00010047862.1"/>
    <property type="gene ID" value="ENSSAUG00010019921.1"/>
</dbReference>
<sequence>MECRANSDLLFLTDEKFDFDVTLSPASSNGDEDEDEVFVGPVSHTEKCVSVNMATRLEGSRIGTLGSWSPLSGDQLEAVCQEAHRLADQLQGSELSRPHSEDDKTTNMNTDTTTDREEFVQDVEAKLGVLGQTASTLSPIKRETFCVQDSPMKQLPPAVQRRLLRGSSINASTRPASTTSSTRPASAAPSTRHASAASSTRHASAASSTRHASAASSTRHASANTSLFTHLAPSTRLSTSSPVAVAKPQPKMGLRGKATLGVVLPSKPAAPTTSCSASKSRVEKTRLQPPSKAVGGWRRSPSSRSSSRAESSEDLLSDTASVASDISDSSLNSSLLGKRTLVPPTKRVVGNLSGVKAPPPQSRRVTDRKNTSSSSSSVSSFNSSLSISPAKGKLNSSLNRSMSNSTGPTPSSITRPVNNSRPRRSTIYSTAEPAPSTAGRRSLSAQAKRPLEAEYIKAKRSTPLKRAEVTPLQVTPAKRVLERTASIPSTASVRPQSGLKTRSKPEALVPPTPSGGVRGVPPIDDISLKPKRLMSGSSVESLPQKPSAGPLTPSAGSCRSLQVNARRPSALPTPMRRRMSAIPVATPTNQNRHTRPPPTSDSIPCPTSAKRERSCSPTPTGTQEMEPVDAPEIQPFCLEEEVPAAPPSNPPQPDQSESTDNEALSQGQSEPNKNLIELETTEESSNKTQEVLLLDLPAPTLQPQEKLLIDLTNTPNLIRTSNKTCTTNQLIDLSSPLIKWSPEDKRENNAPLINLSF</sequence>
<dbReference type="PANTHER" id="PTHR21584">
    <property type="entry name" value="DIFFERENTIAL DISPLAY AND ACTIVATED BY P53 DDA3 /G2 S PHASE EXPRESSED 1"/>
    <property type="match status" value="1"/>
</dbReference>
<evidence type="ECO:0000313" key="8">
    <source>
        <dbReference type="Proteomes" id="UP000472265"/>
    </source>
</evidence>
<feature type="compositionally biased region" description="Low complexity" evidence="5">
    <location>
        <begin position="372"/>
        <end position="405"/>
    </location>
</feature>
<feature type="compositionally biased region" description="Low complexity" evidence="5">
    <location>
        <begin position="298"/>
        <end position="309"/>
    </location>
</feature>
<evidence type="ECO:0000259" key="6">
    <source>
        <dbReference type="Pfam" id="PF15259"/>
    </source>
</evidence>
<accession>A0A671X9V9</accession>
<proteinExistence type="predicted"/>
<evidence type="ECO:0000256" key="4">
    <source>
        <dbReference type="ARBA" id="ARBA00023212"/>
    </source>
</evidence>
<evidence type="ECO:0000256" key="5">
    <source>
        <dbReference type="SAM" id="MobiDB-lite"/>
    </source>
</evidence>
<feature type="compositionally biased region" description="Polar residues" evidence="5">
    <location>
        <begin position="661"/>
        <end position="672"/>
    </location>
</feature>
<evidence type="ECO:0000256" key="2">
    <source>
        <dbReference type="ARBA" id="ARBA00022490"/>
    </source>
</evidence>
<feature type="region of interest" description="Disordered" evidence="5">
    <location>
        <begin position="347"/>
        <end position="449"/>
    </location>
</feature>
<dbReference type="Pfam" id="PF15259">
    <property type="entry name" value="GTSE1_N"/>
    <property type="match status" value="1"/>
</dbReference>
<comment type="subcellular location">
    <subcellularLocation>
        <location evidence="1">Cytoplasm</location>
        <location evidence="1">Cytoskeleton</location>
    </subcellularLocation>
</comment>
<dbReference type="Proteomes" id="UP000472265">
    <property type="component" value="Chromosome 8"/>
</dbReference>
<protein>
    <submittedName>
        <fullName evidence="7">G2 and S phase-expressed protein 1-like</fullName>
    </submittedName>
</protein>
<organism evidence="7 8">
    <name type="scientific">Sparus aurata</name>
    <name type="common">Gilthead sea bream</name>
    <dbReference type="NCBI Taxonomy" id="8175"/>
    <lineage>
        <taxon>Eukaryota</taxon>
        <taxon>Metazoa</taxon>
        <taxon>Chordata</taxon>
        <taxon>Craniata</taxon>
        <taxon>Vertebrata</taxon>
        <taxon>Euteleostomi</taxon>
        <taxon>Actinopterygii</taxon>
        <taxon>Neopterygii</taxon>
        <taxon>Teleostei</taxon>
        <taxon>Neoteleostei</taxon>
        <taxon>Acanthomorphata</taxon>
        <taxon>Eupercaria</taxon>
        <taxon>Spariformes</taxon>
        <taxon>Sparidae</taxon>
        <taxon>Sparus</taxon>
    </lineage>
</organism>
<feature type="region of interest" description="Disordered" evidence="5">
    <location>
        <begin position="90"/>
        <end position="111"/>
    </location>
</feature>
<reference evidence="7" key="1">
    <citation type="submission" date="2021-04" db="EMBL/GenBank/DDBJ databases">
        <authorList>
            <consortium name="Wellcome Sanger Institute Data Sharing"/>
        </authorList>
    </citation>
    <scope>NUCLEOTIDE SEQUENCE [LARGE SCALE GENOMIC DNA]</scope>
</reference>
<dbReference type="GO" id="GO:0008017">
    <property type="term" value="F:microtubule binding"/>
    <property type="evidence" value="ECO:0007669"/>
    <property type="project" value="TreeGrafter"/>
</dbReference>
<feature type="compositionally biased region" description="Polar residues" evidence="5">
    <location>
        <begin position="554"/>
        <end position="563"/>
    </location>
</feature>
<dbReference type="InterPro" id="IPR026657">
    <property type="entry name" value="DDA3/GTSE-1"/>
</dbReference>
<dbReference type="GeneTree" id="ENSGT00940000154189"/>
<dbReference type="PANTHER" id="PTHR21584:SF10">
    <property type="entry name" value="G2 AND S PHASE-EXPRESSED PROTEIN 1"/>
    <property type="match status" value="1"/>
</dbReference>
<evidence type="ECO:0000256" key="1">
    <source>
        <dbReference type="ARBA" id="ARBA00004245"/>
    </source>
</evidence>
<gene>
    <name evidence="7" type="primary">gtse1</name>
</gene>
<feature type="region of interest" description="Disordered" evidence="5">
    <location>
        <begin position="641"/>
        <end position="673"/>
    </location>
</feature>
<feature type="compositionally biased region" description="Low complexity" evidence="5">
    <location>
        <begin position="171"/>
        <end position="223"/>
    </location>
</feature>
<evidence type="ECO:0000256" key="3">
    <source>
        <dbReference type="ARBA" id="ARBA00022553"/>
    </source>
</evidence>
<feature type="region of interest" description="Disordered" evidence="5">
    <location>
        <begin position="481"/>
        <end position="628"/>
    </location>
</feature>